<evidence type="ECO:0000256" key="1">
    <source>
        <dbReference type="ARBA" id="ARBA00001946"/>
    </source>
</evidence>
<keyword evidence="7" id="KW-0460">Magnesium</keyword>
<dbReference type="PATRIC" id="fig|1698267.3.peg.1331"/>
<dbReference type="InterPro" id="IPR005907">
    <property type="entry name" value="G1P_thy_trans_s"/>
</dbReference>
<dbReference type="InterPro" id="IPR005835">
    <property type="entry name" value="NTP_transferase_dom"/>
</dbReference>
<dbReference type="PANTHER" id="PTHR43532">
    <property type="entry name" value="GLUCOSE-1-PHOSPHATE THYMIDYLYLTRANSFERASE"/>
    <property type="match status" value="1"/>
</dbReference>
<dbReference type="EMBL" id="LHXR01000044">
    <property type="protein sequence ID" value="KXA97103.1"/>
    <property type="molecule type" value="Genomic_DNA"/>
</dbReference>
<evidence type="ECO:0000256" key="3">
    <source>
        <dbReference type="ARBA" id="ARBA00012461"/>
    </source>
</evidence>
<keyword evidence="4" id="KW-0808">Transferase</keyword>
<sequence length="259" mass="29444">MIERAVVLAAGKGTRLEPITHAVPKEVVRVGKKPTIEHVIRVLKHGGAEEILVIIGRKKQPIIDYLGSGDRFGLDIYYRVQEEPKGTAHAVSLAKGFIDKSEDFAIMYGDNYIYPYRAMEKIVKFHEKKDGNGTLVLHPVDDPRRFGVVKLEKEKIVGMIEKPSMEEAQPYKRDDHWLNIAGLMIVNSKIFKHVKEVETGRQGEKWLTDAVEKMRKEKNDLYGYVFEGKRFDIGTFDSLTEADRLAQEVEGSEGENSEE</sequence>
<feature type="domain" description="Nucleotidyl transferase" evidence="9">
    <location>
        <begin position="5"/>
        <end position="245"/>
    </location>
</feature>
<dbReference type="AlphaFoldDB" id="A0A133USD0"/>
<keyword evidence="5" id="KW-0548">Nucleotidyltransferase</keyword>
<dbReference type="Gene3D" id="3.90.550.10">
    <property type="entry name" value="Spore Coat Polysaccharide Biosynthesis Protein SpsA, Chain A"/>
    <property type="match status" value="1"/>
</dbReference>
<evidence type="ECO:0000313" key="11">
    <source>
        <dbReference type="Proteomes" id="UP000070463"/>
    </source>
</evidence>
<dbReference type="Pfam" id="PF00483">
    <property type="entry name" value="NTP_transferase"/>
    <property type="match status" value="1"/>
</dbReference>
<dbReference type="GO" id="GO:0046872">
    <property type="term" value="F:metal ion binding"/>
    <property type="evidence" value="ECO:0007669"/>
    <property type="project" value="UniProtKB-KW"/>
</dbReference>
<evidence type="ECO:0000313" key="10">
    <source>
        <dbReference type="EMBL" id="KXA97103.1"/>
    </source>
</evidence>
<dbReference type="PANTHER" id="PTHR43532:SF1">
    <property type="entry name" value="GLUCOSE-1-PHOSPHATE THYMIDYLYLTRANSFERASE 1"/>
    <property type="match status" value="1"/>
</dbReference>
<protein>
    <recommendedName>
        <fullName evidence="3">glucose-1-phosphate thymidylyltransferase</fullName>
        <ecNumber evidence="3">2.7.7.24</ecNumber>
    </recommendedName>
</protein>
<comment type="cofactor">
    <cofactor evidence="1">
        <name>Mg(2+)</name>
        <dbReference type="ChEBI" id="CHEBI:18420"/>
    </cofactor>
</comment>
<comment type="catalytic activity">
    <reaction evidence="8">
        <text>dTTP + alpha-D-glucose 1-phosphate + H(+) = dTDP-alpha-D-glucose + diphosphate</text>
        <dbReference type="Rhea" id="RHEA:15225"/>
        <dbReference type="ChEBI" id="CHEBI:15378"/>
        <dbReference type="ChEBI" id="CHEBI:33019"/>
        <dbReference type="ChEBI" id="CHEBI:37568"/>
        <dbReference type="ChEBI" id="CHEBI:57477"/>
        <dbReference type="ChEBI" id="CHEBI:58601"/>
        <dbReference type="EC" id="2.7.7.24"/>
    </reaction>
</comment>
<proteinExistence type="inferred from homology"/>
<dbReference type="GO" id="GO:0008879">
    <property type="term" value="F:glucose-1-phosphate thymidylyltransferase activity"/>
    <property type="evidence" value="ECO:0007669"/>
    <property type="project" value="UniProtKB-EC"/>
</dbReference>
<organism evidence="10 11">
    <name type="scientific">candidate division MSBL1 archaeon SCGC-AAA259I09</name>
    <dbReference type="NCBI Taxonomy" id="1698267"/>
    <lineage>
        <taxon>Archaea</taxon>
        <taxon>Methanobacteriati</taxon>
        <taxon>Methanobacteriota</taxon>
        <taxon>candidate division MSBL1</taxon>
    </lineage>
</organism>
<dbReference type="SUPFAM" id="SSF53448">
    <property type="entry name" value="Nucleotide-diphospho-sugar transferases"/>
    <property type="match status" value="1"/>
</dbReference>
<keyword evidence="11" id="KW-1185">Reference proteome</keyword>
<dbReference type="InterPro" id="IPR029044">
    <property type="entry name" value="Nucleotide-diphossugar_trans"/>
</dbReference>
<dbReference type="Proteomes" id="UP000070463">
    <property type="component" value="Unassembled WGS sequence"/>
</dbReference>
<evidence type="ECO:0000256" key="7">
    <source>
        <dbReference type="ARBA" id="ARBA00022842"/>
    </source>
</evidence>
<evidence type="ECO:0000256" key="2">
    <source>
        <dbReference type="ARBA" id="ARBA00010480"/>
    </source>
</evidence>
<dbReference type="EC" id="2.7.7.24" evidence="3"/>
<comment type="similarity">
    <text evidence="2">Belongs to the glucose-1-phosphate thymidylyltransferase family.</text>
</comment>
<reference evidence="10 11" key="1">
    <citation type="journal article" date="2016" name="Sci. Rep.">
        <title>Metabolic traits of an uncultured archaeal lineage -MSBL1- from brine pools of the Red Sea.</title>
        <authorList>
            <person name="Mwirichia R."/>
            <person name="Alam I."/>
            <person name="Rashid M."/>
            <person name="Vinu M."/>
            <person name="Ba-Alawi W."/>
            <person name="Anthony Kamau A."/>
            <person name="Kamanda Ngugi D."/>
            <person name="Goker M."/>
            <person name="Klenk H.P."/>
            <person name="Bajic V."/>
            <person name="Stingl U."/>
        </authorList>
    </citation>
    <scope>NUCLEOTIDE SEQUENCE [LARGE SCALE GENOMIC DNA]</scope>
    <source>
        <strain evidence="10">SCGC-AAA259I09</strain>
    </source>
</reference>
<comment type="caution">
    <text evidence="10">The sequence shown here is derived from an EMBL/GenBank/DDBJ whole genome shotgun (WGS) entry which is preliminary data.</text>
</comment>
<evidence type="ECO:0000259" key="9">
    <source>
        <dbReference type="Pfam" id="PF00483"/>
    </source>
</evidence>
<gene>
    <name evidence="10" type="ORF">AKJ37_03710</name>
</gene>
<evidence type="ECO:0000256" key="5">
    <source>
        <dbReference type="ARBA" id="ARBA00022695"/>
    </source>
</evidence>
<evidence type="ECO:0000256" key="8">
    <source>
        <dbReference type="ARBA" id="ARBA00049336"/>
    </source>
</evidence>
<keyword evidence="6" id="KW-0479">Metal-binding</keyword>
<dbReference type="CDD" id="cd04181">
    <property type="entry name" value="NTP_transferase"/>
    <property type="match status" value="1"/>
</dbReference>
<accession>A0A133USD0</accession>
<evidence type="ECO:0000256" key="4">
    <source>
        <dbReference type="ARBA" id="ARBA00022679"/>
    </source>
</evidence>
<name>A0A133USD0_9EURY</name>
<evidence type="ECO:0000256" key="6">
    <source>
        <dbReference type="ARBA" id="ARBA00022723"/>
    </source>
</evidence>